<dbReference type="Pfam" id="PF14432">
    <property type="entry name" value="DYW_deaminase"/>
    <property type="match status" value="1"/>
</dbReference>
<evidence type="ECO:0000313" key="4">
    <source>
        <dbReference type="EMBL" id="VVV39063.1"/>
    </source>
</evidence>
<feature type="repeat" description="PPR" evidence="2">
    <location>
        <begin position="122"/>
        <end position="156"/>
    </location>
</feature>
<dbReference type="InterPro" id="IPR032867">
    <property type="entry name" value="DYW_dom"/>
</dbReference>
<organism evidence="4">
    <name type="scientific">Nymphaea colorata</name>
    <name type="common">pocket water lily</name>
    <dbReference type="NCBI Taxonomy" id="210225"/>
    <lineage>
        <taxon>Eukaryota</taxon>
        <taxon>Viridiplantae</taxon>
        <taxon>Streptophyta</taxon>
        <taxon>Embryophyta</taxon>
        <taxon>Tracheophyta</taxon>
        <taxon>Spermatophyta</taxon>
        <taxon>Magnoliopsida</taxon>
        <taxon>Nymphaeales</taxon>
        <taxon>Nymphaeaceae</taxon>
        <taxon>Nymphaea</taxon>
    </lineage>
</organism>
<dbReference type="Pfam" id="PF13041">
    <property type="entry name" value="PPR_2"/>
    <property type="match status" value="3"/>
</dbReference>
<feature type="repeat" description="PPR" evidence="2">
    <location>
        <begin position="223"/>
        <end position="257"/>
    </location>
</feature>
<dbReference type="Pfam" id="PF13812">
    <property type="entry name" value="PPR_3"/>
    <property type="match status" value="1"/>
</dbReference>
<feature type="repeat" description="PPR" evidence="2">
    <location>
        <begin position="21"/>
        <end position="55"/>
    </location>
</feature>
<dbReference type="OMA" id="KECGHRP"/>
<feature type="domain" description="DYW" evidence="3">
    <location>
        <begin position="438"/>
        <end position="530"/>
    </location>
</feature>
<gene>
    <name evidence="4" type="ORF">NYM_LOCUS1242</name>
</gene>
<dbReference type="PANTHER" id="PTHR47926">
    <property type="entry name" value="PENTATRICOPEPTIDE REPEAT-CONTAINING PROTEIN"/>
    <property type="match status" value="1"/>
</dbReference>
<dbReference type="AlphaFoldDB" id="A0A5K0VFJ1"/>
<dbReference type="FunFam" id="1.25.40.10:FF:000682">
    <property type="entry name" value="Pentatricopeptide repeat-containing protein At3g16610"/>
    <property type="match status" value="1"/>
</dbReference>
<dbReference type="Gramene" id="NC1G0107810.1">
    <property type="protein sequence ID" value="NC1G0107810.1:cds"/>
    <property type="gene ID" value="NC1G0107810"/>
</dbReference>
<keyword evidence="1" id="KW-0677">Repeat</keyword>
<proteinExistence type="predicted"/>
<dbReference type="Pfam" id="PF01535">
    <property type="entry name" value="PPR"/>
    <property type="match status" value="1"/>
</dbReference>
<accession>A0A5K0VFJ1</accession>
<dbReference type="Pfam" id="PF20431">
    <property type="entry name" value="E_motif"/>
    <property type="match status" value="1"/>
</dbReference>
<dbReference type="InterPro" id="IPR046848">
    <property type="entry name" value="E_motif"/>
</dbReference>
<dbReference type="InterPro" id="IPR011990">
    <property type="entry name" value="TPR-like_helical_dom_sf"/>
</dbReference>
<dbReference type="GO" id="GO:0008270">
    <property type="term" value="F:zinc ion binding"/>
    <property type="evidence" value="ECO:0007669"/>
    <property type="project" value="InterPro"/>
</dbReference>
<dbReference type="GO" id="GO:0003723">
    <property type="term" value="F:RNA binding"/>
    <property type="evidence" value="ECO:0007669"/>
    <property type="project" value="InterPro"/>
</dbReference>
<dbReference type="GO" id="GO:0009451">
    <property type="term" value="P:RNA modification"/>
    <property type="evidence" value="ECO:0007669"/>
    <property type="project" value="InterPro"/>
</dbReference>
<reference evidence="4" key="1">
    <citation type="submission" date="2019-09" db="EMBL/GenBank/DDBJ databases">
        <authorList>
            <person name="Zhang L."/>
        </authorList>
    </citation>
    <scope>NUCLEOTIDE SEQUENCE</scope>
</reference>
<sequence length="530" mass="60378">MKILNRIHAQLIVSGVFNAANTFSFNNLIASYSRSGAPRHVFSLYVLMLKCRCTPNNHTYPSLLRASSSLSPFHAFLLHAHIVKFVGLRPDAFVLAALIDAYARMLQLPAARQVFDDMPMRDVVVWNSMIAGYSRCGMSLEAFLLFREMQACGVTPNEITMVAVLDGCAHLGALCYGRWVHAYLKKKGIRFNCYVHTALIDMYAKCGNLYNACEVFNEMTVRDTLAFNSMIGGFAMHGYGRRALEMFERMKHDGVKPDDVTFIALLSACAHAGLVDEGRVHFRLLRETYRIEPKLEHYGCMVDLLGRAGFLKEAHQLIERMPMKPSAILWRSLLSSCRTHSNIELGQVSIGHLMELDPQESGNYVLLSNIYAAYNRWDDVRRVRKVMKDREINKLPGCSILELDGVLHEFMMADRTHPRAEEIYSMLEEIDRQLHLVGYKPATKDVLFDISEEDKEDALSYHSERLAIAFALIASDAETSIRIVKTLRVCVDCHIATKFISSIYKREIIVRDRSRFHHIKRGVCSCNDYW</sequence>
<evidence type="ECO:0000259" key="3">
    <source>
        <dbReference type="Pfam" id="PF14432"/>
    </source>
</evidence>
<protein>
    <recommendedName>
        <fullName evidence="3">DYW domain-containing protein</fullName>
    </recommendedName>
</protein>
<dbReference type="FunFam" id="1.25.40.10:FF:000031">
    <property type="entry name" value="Pentatricopeptide repeat-containing protein mitochondrial"/>
    <property type="match status" value="1"/>
</dbReference>
<evidence type="ECO:0000256" key="2">
    <source>
        <dbReference type="PROSITE-ProRule" id="PRU00708"/>
    </source>
</evidence>
<dbReference type="PROSITE" id="PS51375">
    <property type="entry name" value="PPR"/>
    <property type="match status" value="3"/>
</dbReference>
<dbReference type="NCBIfam" id="TIGR00756">
    <property type="entry name" value="PPR"/>
    <property type="match status" value="4"/>
</dbReference>
<dbReference type="EMBL" id="LR721774">
    <property type="protein sequence ID" value="VVV39063.1"/>
    <property type="molecule type" value="Genomic_DNA"/>
</dbReference>
<dbReference type="OrthoDB" id="185373at2759"/>
<dbReference type="FunFam" id="1.25.40.10:FF:000366">
    <property type="entry name" value="Pentatricopeptide (PPR) repeat-containing protein"/>
    <property type="match status" value="1"/>
</dbReference>
<dbReference type="InterPro" id="IPR002885">
    <property type="entry name" value="PPR_rpt"/>
</dbReference>
<name>A0A5K0VFJ1_9MAGN</name>
<dbReference type="PANTHER" id="PTHR47926:SF537">
    <property type="entry name" value="PENTACOTRIPEPTIDE-REPEAT REGION OF PRORP DOMAIN-CONTAINING PROTEIN"/>
    <property type="match status" value="1"/>
</dbReference>
<evidence type="ECO:0000256" key="1">
    <source>
        <dbReference type="ARBA" id="ARBA00022737"/>
    </source>
</evidence>
<dbReference type="Gene3D" id="1.25.40.10">
    <property type="entry name" value="Tetratricopeptide repeat domain"/>
    <property type="match status" value="4"/>
</dbReference>
<dbReference type="InterPro" id="IPR046960">
    <property type="entry name" value="PPR_At4g14850-like_plant"/>
</dbReference>